<evidence type="ECO:0000313" key="1">
    <source>
        <dbReference type="EMBL" id="AIZ56732.1"/>
    </source>
</evidence>
<protein>
    <submittedName>
        <fullName evidence="1">Uncharacterized protein</fullName>
    </submittedName>
</protein>
<dbReference type="EMBL" id="CP010070">
    <property type="protein sequence ID" value="AIZ56732.1"/>
    <property type="molecule type" value="Genomic_DNA"/>
</dbReference>
<dbReference type="AlphaFoldDB" id="A0A0A7LEJ3"/>
<dbReference type="Proteomes" id="UP000030787">
    <property type="component" value="Chromosome"/>
</dbReference>
<evidence type="ECO:0000313" key="2">
    <source>
        <dbReference type="Proteomes" id="UP000030787"/>
    </source>
</evidence>
<dbReference type="KEGG" id="mear:Mpt1_c08560"/>
<proteinExistence type="predicted"/>
<gene>
    <name evidence="1" type="ORF">Mpt1_c08560</name>
</gene>
<dbReference type="HOGENOM" id="CLU_1801604_0_0_2"/>
<name>A0A0A7LEJ3_9ARCH</name>
<accession>A0A0A7LEJ3</accession>
<sequence length="143" mass="15914">MDSCSTSFPQDKSYCNHNIVVYMGPFQSLVHCHHRMDSCSTSFPQDKSYCNHNIVVYMGPFQSLVHCHHRMDSCSTSFPLGISCYTRNIAVCTFSSSSFFLLIFYDFSHPKITSANSSSLIPNPSLISSNAISDSSQESSSII</sequence>
<reference evidence="1 2" key="1">
    <citation type="journal article" date="2014" name="Appl. Environ. Microbiol.">
        <title>Comparative Genome Analysis of 'Candidatus Methanoplasma termitum' Indicates a New Mode of Energy Metabolism in the Seventh Order of Methanogens.</title>
        <authorList>
            <person name="Lang K."/>
            <person name="Schuldes J."/>
            <person name="Klingl A."/>
            <person name="Poehlein A."/>
            <person name="Daniel R."/>
            <person name="Brune A."/>
        </authorList>
    </citation>
    <scope>NUCLEOTIDE SEQUENCE [LARGE SCALE GENOMIC DNA]</scope>
    <source>
        <strain evidence="2">Mpt1</strain>
    </source>
</reference>
<keyword evidence="2" id="KW-1185">Reference proteome</keyword>
<organism evidence="1 2">
    <name type="scientific">Candidatus Methanoplasma termitum</name>
    <dbReference type="NCBI Taxonomy" id="1577791"/>
    <lineage>
        <taxon>Archaea</taxon>
        <taxon>Methanobacteriati</taxon>
        <taxon>Thermoplasmatota</taxon>
        <taxon>Thermoplasmata</taxon>
        <taxon>Methanomassiliicoccales</taxon>
        <taxon>Methanomassiliicoccaceae</taxon>
        <taxon>Candidatus Methanoplasma</taxon>
    </lineage>
</organism>